<dbReference type="PROSITE" id="PS50109">
    <property type="entry name" value="HIS_KIN"/>
    <property type="match status" value="1"/>
</dbReference>
<evidence type="ECO:0000313" key="14">
    <source>
        <dbReference type="Proteomes" id="UP000233767"/>
    </source>
</evidence>
<dbReference type="GO" id="GO:0016020">
    <property type="term" value="C:membrane"/>
    <property type="evidence" value="ECO:0007669"/>
    <property type="project" value="InterPro"/>
</dbReference>
<dbReference type="Pfam" id="PF02518">
    <property type="entry name" value="HATPase_c"/>
    <property type="match status" value="1"/>
</dbReference>
<dbReference type="Gene3D" id="1.20.5.1930">
    <property type="match status" value="1"/>
</dbReference>
<evidence type="ECO:0000256" key="8">
    <source>
        <dbReference type="ARBA" id="ARBA00023012"/>
    </source>
</evidence>
<dbReference type="CDD" id="cd16917">
    <property type="entry name" value="HATPase_UhpB-NarQ-NarX-like"/>
    <property type="match status" value="1"/>
</dbReference>
<keyword evidence="6 13" id="KW-0418">Kinase</keyword>
<protein>
    <recommendedName>
        <fullName evidence="2">histidine kinase</fullName>
        <ecNumber evidence="2">2.7.13.3</ecNumber>
    </recommendedName>
</protein>
<dbReference type="GO" id="GO:0000155">
    <property type="term" value="F:phosphorelay sensor kinase activity"/>
    <property type="evidence" value="ECO:0007669"/>
    <property type="project" value="InterPro"/>
</dbReference>
<evidence type="ECO:0000256" key="1">
    <source>
        <dbReference type="ARBA" id="ARBA00000085"/>
    </source>
</evidence>
<keyword evidence="10" id="KW-0812">Transmembrane</keyword>
<keyword evidence="10" id="KW-1133">Transmembrane helix</keyword>
<dbReference type="InterPro" id="IPR011990">
    <property type="entry name" value="TPR-like_helical_dom_sf"/>
</dbReference>
<dbReference type="PANTHER" id="PTHR24421">
    <property type="entry name" value="NITRATE/NITRITE SENSOR PROTEIN NARX-RELATED"/>
    <property type="match status" value="1"/>
</dbReference>
<keyword evidence="9" id="KW-0175">Coiled coil</keyword>
<keyword evidence="8" id="KW-0902">Two-component regulatory system</keyword>
<dbReference type="SUPFAM" id="SSF55874">
    <property type="entry name" value="ATPase domain of HSP90 chaperone/DNA topoisomerase II/histidine kinase"/>
    <property type="match status" value="1"/>
</dbReference>
<dbReference type="Pfam" id="PF07730">
    <property type="entry name" value="HisKA_3"/>
    <property type="match status" value="1"/>
</dbReference>
<accession>A0A497U6T7</accession>
<dbReference type="SMART" id="SM00387">
    <property type="entry name" value="HATPase_c"/>
    <property type="match status" value="1"/>
</dbReference>
<keyword evidence="4" id="KW-0808">Transferase</keyword>
<dbReference type="EMBL" id="PJND01000007">
    <property type="protein sequence ID" value="PKW30277.1"/>
    <property type="molecule type" value="Genomic_DNA"/>
</dbReference>
<name>A0A497U6T7_9FLAO</name>
<dbReference type="GO" id="GO:0046983">
    <property type="term" value="F:protein dimerization activity"/>
    <property type="evidence" value="ECO:0007669"/>
    <property type="project" value="InterPro"/>
</dbReference>
<dbReference type="SUPFAM" id="SSF48452">
    <property type="entry name" value="TPR-like"/>
    <property type="match status" value="1"/>
</dbReference>
<evidence type="ECO:0000259" key="11">
    <source>
        <dbReference type="PROSITE" id="PS50109"/>
    </source>
</evidence>
<dbReference type="InterPro" id="IPR050482">
    <property type="entry name" value="Sensor_HK_TwoCompSys"/>
</dbReference>
<evidence type="ECO:0000313" key="13">
    <source>
        <dbReference type="EMBL" id="RLJ24615.1"/>
    </source>
</evidence>
<dbReference type="EMBL" id="RCCB01000012">
    <property type="protein sequence ID" value="RLJ24615.1"/>
    <property type="molecule type" value="Genomic_DNA"/>
</dbReference>
<dbReference type="Gene3D" id="1.25.40.10">
    <property type="entry name" value="Tetratricopeptide repeat domain"/>
    <property type="match status" value="1"/>
</dbReference>
<organism evidence="13 15">
    <name type="scientific">Flavobacterium lindanitolerans</name>
    <dbReference type="NCBI Taxonomy" id="428988"/>
    <lineage>
        <taxon>Bacteria</taxon>
        <taxon>Pseudomonadati</taxon>
        <taxon>Bacteroidota</taxon>
        <taxon>Flavobacteriia</taxon>
        <taxon>Flavobacteriales</taxon>
        <taxon>Flavobacteriaceae</taxon>
        <taxon>Flavobacterium</taxon>
    </lineage>
</organism>
<evidence type="ECO:0000256" key="7">
    <source>
        <dbReference type="ARBA" id="ARBA00022840"/>
    </source>
</evidence>
<evidence type="ECO:0000256" key="6">
    <source>
        <dbReference type="ARBA" id="ARBA00022777"/>
    </source>
</evidence>
<sequence>MKNKLLFPFIFLISQALYSQRVYSLDDDHTYTDSLIQIIKTTRIDSIKGITSFRLAELYRRSKKNELADEYIAVANKIAPRYPFLKDVGVYYNSTTYLSKGDMVNFGKQLSLANTKLKKYKTKESYALRAYIVRNLSILQQFQNNEKEAMRMLIEEAMPLAKKGGDYEVLSGLYKSVAIIFMNNNEREKAEEYLNSAKEYIEKAPRSSYTYKETKVEIYIIDAENLCHLENLTGAKKSLDKAYAIIKDYPKSNMNGGYYLSEGYYFYKIKQYENAFKSYDKGIANSMLFNDIYSANRLKFAKYLPLKAMNRYEDIKKMLSDLIESGSLFAVDEKRYTLELAYAFEKLGDIKNAYKYKSRYIVLSDSLNEQYSKDKITALEAKFNKVENERKIAQLEAQQERDKLIAENNKLYYGLLVALSVLLLLLVIFLWINSKNQKKIAIQHAKNYAQNLKSLKDQKEIEVMQAMIKGEEGERKRIARDLHDGIGSMLSSLKMRFMKVNSASETVDLNEIESMNTLLNNSITELRQISYNLIPESLLKLGLEHALNDLCHMLQTDEVQIDFHANNISKDIPESIQITIYRIVQELLNNALKHSKGTDILVDCNQNRSTFFITVEDNGIGFDSKNMDGFNGQGLKNLKSRVELLNGKMEIDSSAEKGTAFNIELSI</sequence>
<gene>
    <name evidence="12" type="ORF">B0G92_1935</name>
    <name evidence="13" type="ORF">CLV50_2506</name>
</gene>
<dbReference type="RefSeq" id="WP_101471926.1">
    <property type="nucleotide sequence ID" value="NZ_PJND01000007.1"/>
</dbReference>
<evidence type="ECO:0000256" key="2">
    <source>
        <dbReference type="ARBA" id="ARBA00012438"/>
    </source>
</evidence>
<keyword evidence="10" id="KW-0472">Membrane</keyword>
<dbReference type="AlphaFoldDB" id="A0A497U6T7"/>
<evidence type="ECO:0000256" key="4">
    <source>
        <dbReference type="ARBA" id="ARBA00022679"/>
    </source>
</evidence>
<dbReference type="Proteomes" id="UP000233767">
    <property type="component" value="Unassembled WGS sequence"/>
</dbReference>
<evidence type="ECO:0000313" key="15">
    <source>
        <dbReference type="Proteomes" id="UP000275027"/>
    </source>
</evidence>
<comment type="catalytic activity">
    <reaction evidence="1">
        <text>ATP + protein L-histidine = ADP + protein N-phospho-L-histidine.</text>
        <dbReference type="EC" id="2.7.13.3"/>
    </reaction>
</comment>
<dbReference type="InterPro" id="IPR003594">
    <property type="entry name" value="HATPase_dom"/>
</dbReference>
<dbReference type="PANTHER" id="PTHR24421:SF10">
    <property type="entry name" value="NITRATE_NITRITE SENSOR PROTEIN NARQ"/>
    <property type="match status" value="1"/>
</dbReference>
<keyword evidence="14" id="KW-1185">Reference proteome</keyword>
<proteinExistence type="predicted"/>
<dbReference type="InterPro" id="IPR005467">
    <property type="entry name" value="His_kinase_dom"/>
</dbReference>
<dbReference type="InterPro" id="IPR036890">
    <property type="entry name" value="HATPase_C_sf"/>
</dbReference>
<feature type="coiled-coil region" evidence="9">
    <location>
        <begin position="376"/>
        <end position="403"/>
    </location>
</feature>
<feature type="domain" description="Histidine kinase" evidence="11">
    <location>
        <begin position="477"/>
        <end position="667"/>
    </location>
</feature>
<reference evidence="12 14" key="1">
    <citation type="submission" date="2017-12" db="EMBL/GenBank/DDBJ databases">
        <title>Genomic Encyclopedia of Type Strains, Phase III (KMG-III): the genomes of soil and plant-associated and newly described type strains.</title>
        <authorList>
            <person name="Whitman W."/>
        </authorList>
    </citation>
    <scope>NUCLEOTIDE SEQUENCE [LARGE SCALE GENOMIC DNA]</scope>
    <source>
        <strain evidence="12 14">IP-10</strain>
    </source>
</reference>
<comment type="caution">
    <text evidence="13">The sequence shown here is derived from an EMBL/GenBank/DDBJ whole genome shotgun (WGS) entry which is preliminary data.</text>
</comment>
<dbReference type="Gene3D" id="3.30.565.10">
    <property type="entry name" value="Histidine kinase-like ATPase, C-terminal domain"/>
    <property type="match status" value="1"/>
</dbReference>
<evidence type="ECO:0000313" key="12">
    <source>
        <dbReference type="EMBL" id="PKW30277.1"/>
    </source>
</evidence>
<evidence type="ECO:0000256" key="10">
    <source>
        <dbReference type="SAM" id="Phobius"/>
    </source>
</evidence>
<reference evidence="13 15" key="2">
    <citation type="submission" date="2018-10" db="EMBL/GenBank/DDBJ databases">
        <title>Genomic Encyclopedia of Archaeal and Bacterial Type Strains, Phase II (KMG-II): from individual species to whole genera.</title>
        <authorList>
            <person name="Goeker M."/>
        </authorList>
    </citation>
    <scope>NUCLEOTIDE SEQUENCE [LARGE SCALE GENOMIC DNA]</scope>
    <source>
        <strain evidence="13 15">DSM 21886</strain>
    </source>
</reference>
<keyword evidence="7" id="KW-0067">ATP-binding</keyword>
<keyword evidence="5" id="KW-0547">Nucleotide-binding</keyword>
<evidence type="ECO:0000256" key="9">
    <source>
        <dbReference type="SAM" id="Coils"/>
    </source>
</evidence>
<feature type="transmembrane region" description="Helical" evidence="10">
    <location>
        <begin position="411"/>
        <end position="432"/>
    </location>
</feature>
<dbReference type="Proteomes" id="UP000275027">
    <property type="component" value="Unassembled WGS sequence"/>
</dbReference>
<evidence type="ECO:0000256" key="3">
    <source>
        <dbReference type="ARBA" id="ARBA00022553"/>
    </source>
</evidence>
<dbReference type="InterPro" id="IPR011712">
    <property type="entry name" value="Sig_transdc_His_kin_sub3_dim/P"/>
</dbReference>
<dbReference type="EC" id="2.7.13.3" evidence="2"/>
<keyword evidence="3" id="KW-0597">Phosphoprotein</keyword>
<dbReference type="GO" id="GO:0005524">
    <property type="term" value="F:ATP binding"/>
    <property type="evidence" value="ECO:0007669"/>
    <property type="project" value="UniProtKB-KW"/>
</dbReference>
<evidence type="ECO:0000256" key="5">
    <source>
        <dbReference type="ARBA" id="ARBA00022741"/>
    </source>
</evidence>